<dbReference type="OrthoDB" id="275197at2157"/>
<evidence type="ECO:0000259" key="7">
    <source>
        <dbReference type="Pfam" id="PF02770"/>
    </source>
</evidence>
<evidence type="ECO:0000313" key="10">
    <source>
        <dbReference type="Proteomes" id="UP000308037"/>
    </source>
</evidence>
<dbReference type="InterPro" id="IPR006089">
    <property type="entry name" value="Acyl-CoA_DH_CS"/>
</dbReference>
<dbReference type="Gene3D" id="1.10.540.10">
    <property type="entry name" value="Acyl-CoA dehydrogenase/oxidase, N-terminal domain"/>
    <property type="match status" value="1"/>
</dbReference>
<dbReference type="PANTHER" id="PTHR43884:SF12">
    <property type="entry name" value="ISOVALERYL-COA DEHYDROGENASE, MITOCHONDRIAL-RELATED"/>
    <property type="match status" value="1"/>
</dbReference>
<comment type="caution">
    <text evidence="9">The sequence shown here is derived from an EMBL/GenBank/DDBJ whole genome shotgun (WGS) entry which is preliminary data.</text>
</comment>
<keyword evidence="3 5" id="KW-0285">Flavoprotein</keyword>
<evidence type="ECO:0000256" key="3">
    <source>
        <dbReference type="ARBA" id="ARBA00022630"/>
    </source>
</evidence>
<evidence type="ECO:0000313" key="9">
    <source>
        <dbReference type="EMBL" id="TKR26249.1"/>
    </source>
</evidence>
<proteinExistence type="inferred from homology"/>
<feature type="domain" description="Acyl-CoA oxidase/dehydrogenase middle" evidence="7">
    <location>
        <begin position="130"/>
        <end position="231"/>
    </location>
</feature>
<evidence type="ECO:0000256" key="2">
    <source>
        <dbReference type="ARBA" id="ARBA00009347"/>
    </source>
</evidence>
<dbReference type="PANTHER" id="PTHR43884">
    <property type="entry name" value="ACYL-COA DEHYDROGENASE"/>
    <property type="match status" value="1"/>
</dbReference>
<dbReference type="InterPro" id="IPR037069">
    <property type="entry name" value="AcylCoA_DH/ox_N_sf"/>
</dbReference>
<evidence type="ECO:0000259" key="8">
    <source>
        <dbReference type="Pfam" id="PF02771"/>
    </source>
</evidence>
<dbReference type="Pfam" id="PF02771">
    <property type="entry name" value="Acyl-CoA_dh_N"/>
    <property type="match status" value="1"/>
</dbReference>
<dbReference type="InterPro" id="IPR036250">
    <property type="entry name" value="AcylCo_DH-like_C"/>
</dbReference>
<keyword evidence="10" id="KW-1185">Reference proteome</keyword>
<dbReference type="RefSeq" id="WP_137276165.1">
    <property type="nucleotide sequence ID" value="NZ_QKNX01000002.1"/>
</dbReference>
<keyword evidence="4 5" id="KW-0274">FAD</keyword>
<dbReference type="SUPFAM" id="SSF47203">
    <property type="entry name" value="Acyl-CoA dehydrogenase C-terminal domain-like"/>
    <property type="match status" value="1"/>
</dbReference>
<gene>
    <name evidence="9" type="ORF">DM868_07065</name>
</gene>
<dbReference type="Pfam" id="PF02770">
    <property type="entry name" value="Acyl-CoA_dh_M"/>
    <property type="match status" value="1"/>
</dbReference>
<dbReference type="PIRSF" id="PIRSF016578">
    <property type="entry name" value="HsaA"/>
    <property type="match status" value="1"/>
</dbReference>
<evidence type="ECO:0000256" key="5">
    <source>
        <dbReference type="RuleBase" id="RU362125"/>
    </source>
</evidence>
<protein>
    <submittedName>
        <fullName evidence="9">Acyl-CoA dehydrogenase</fullName>
    </submittedName>
</protein>
<feature type="domain" description="Acyl-CoA dehydrogenase/oxidase N-terminal" evidence="8">
    <location>
        <begin position="12"/>
        <end position="125"/>
    </location>
</feature>
<dbReference type="InterPro" id="IPR009075">
    <property type="entry name" value="AcylCo_DH/oxidase_C"/>
</dbReference>
<dbReference type="Pfam" id="PF00441">
    <property type="entry name" value="Acyl-CoA_dh_1"/>
    <property type="match status" value="1"/>
</dbReference>
<comment type="similarity">
    <text evidence="2 5">Belongs to the acyl-CoA dehydrogenase family.</text>
</comment>
<dbReference type="FunFam" id="1.20.140.10:FF:000012">
    <property type="entry name" value="Acyl-CoA dehydrogenase fadE12"/>
    <property type="match status" value="1"/>
</dbReference>
<dbReference type="InterPro" id="IPR046373">
    <property type="entry name" value="Acyl-CoA_Oxase/DH_mid-dom_sf"/>
</dbReference>
<organism evidence="9 10">
    <name type="scientific">Natronomonas salsuginis</name>
    <dbReference type="NCBI Taxonomy" id="2217661"/>
    <lineage>
        <taxon>Archaea</taxon>
        <taxon>Methanobacteriati</taxon>
        <taxon>Methanobacteriota</taxon>
        <taxon>Stenosarchaea group</taxon>
        <taxon>Halobacteria</taxon>
        <taxon>Halobacteriales</taxon>
        <taxon>Natronomonadaceae</taxon>
        <taxon>Natronomonas</taxon>
    </lineage>
</organism>
<evidence type="ECO:0000259" key="6">
    <source>
        <dbReference type="Pfam" id="PF00441"/>
    </source>
</evidence>
<keyword evidence="5" id="KW-0560">Oxidoreductase</keyword>
<comment type="cofactor">
    <cofactor evidence="1 5">
        <name>FAD</name>
        <dbReference type="ChEBI" id="CHEBI:57692"/>
    </cofactor>
</comment>
<dbReference type="PROSITE" id="PS00072">
    <property type="entry name" value="ACYL_COA_DH_1"/>
    <property type="match status" value="1"/>
</dbReference>
<dbReference type="SUPFAM" id="SSF56645">
    <property type="entry name" value="Acyl-CoA dehydrogenase NM domain-like"/>
    <property type="match status" value="1"/>
</dbReference>
<accession>A0A4U5JJG6</accession>
<sequence>MVTVDTDTVRLSEEQRLVQRSVQQICDDFGADYWREKDVEGEYPQEFVDVLSEEGWMGALVPEEYGGAAMTTKEVVVMMDEIAASGGGFSAAQAIHGGIYNTPPIVNYGSEEMKSELLPKVARGEVSIQSFALTEPNAGSDSTSIETFAKKDGDEYVLNGQKIWTSRVDATDYIVVVARTTPKSEVEKRTRGISMFLVDKEDAFDQGGLETSAIPKTASGCVHSYEMWFKDLRIPGGNLIGEEGEGFYQVLDGLNEERLVIAAECVGLGEAAIERGVEYATEREVFGESIGSNQAVQHPLAEAYAHVQAAKQMTFDGAEAVEDAESQEVGARANMAKYLASEAAFEAADAAVQTHGGFGIATEYDVERYLREARLTRLVPITQQLILNYLGETVLGMPRSY</sequence>
<dbReference type="GO" id="GO:0050660">
    <property type="term" value="F:flavin adenine dinucleotide binding"/>
    <property type="evidence" value="ECO:0007669"/>
    <property type="project" value="InterPro"/>
</dbReference>
<dbReference type="InterPro" id="IPR009100">
    <property type="entry name" value="AcylCoA_DH/oxidase_NM_dom_sf"/>
</dbReference>
<dbReference type="EMBL" id="QKNX01000002">
    <property type="protein sequence ID" value="TKR26249.1"/>
    <property type="molecule type" value="Genomic_DNA"/>
</dbReference>
<dbReference type="Gene3D" id="1.20.140.10">
    <property type="entry name" value="Butyryl-CoA Dehydrogenase, subunit A, domain 3"/>
    <property type="match status" value="1"/>
</dbReference>
<name>A0A4U5JJG6_9EURY</name>
<dbReference type="GO" id="GO:0003995">
    <property type="term" value="F:acyl-CoA dehydrogenase activity"/>
    <property type="evidence" value="ECO:0007669"/>
    <property type="project" value="InterPro"/>
</dbReference>
<dbReference type="AlphaFoldDB" id="A0A4U5JJG6"/>
<dbReference type="InterPro" id="IPR006091">
    <property type="entry name" value="Acyl-CoA_Oxase/DH_mid-dom"/>
</dbReference>
<reference evidence="9 10" key="1">
    <citation type="submission" date="2019-04" db="EMBL/GenBank/DDBJ databases">
        <title>Natronomonas sp. F20-122 a newhaloarchaeon isolated from a saline saltern of Isla Bacuta, Huelva, Spain.</title>
        <authorList>
            <person name="Duran-Viseras A."/>
            <person name="Sanchez-Porro C."/>
            <person name="Ventosa A."/>
        </authorList>
    </citation>
    <scope>NUCLEOTIDE SEQUENCE [LARGE SCALE GENOMIC DNA]</scope>
    <source>
        <strain evidence="9 10">F20-122</strain>
    </source>
</reference>
<dbReference type="Proteomes" id="UP000308037">
    <property type="component" value="Unassembled WGS sequence"/>
</dbReference>
<evidence type="ECO:0000256" key="4">
    <source>
        <dbReference type="ARBA" id="ARBA00022827"/>
    </source>
</evidence>
<dbReference type="InterPro" id="IPR013786">
    <property type="entry name" value="AcylCoA_DH/ox_N"/>
</dbReference>
<dbReference type="PROSITE" id="PS00073">
    <property type="entry name" value="ACYL_COA_DH_2"/>
    <property type="match status" value="1"/>
</dbReference>
<feature type="domain" description="Acyl-CoA dehydrogenase/oxidase C-terminal" evidence="6">
    <location>
        <begin position="244"/>
        <end position="378"/>
    </location>
</feature>
<evidence type="ECO:0000256" key="1">
    <source>
        <dbReference type="ARBA" id="ARBA00001974"/>
    </source>
</evidence>
<dbReference type="Gene3D" id="2.40.110.10">
    <property type="entry name" value="Butyryl-CoA Dehydrogenase, subunit A, domain 2"/>
    <property type="match status" value="1"/>
</dbReference>